<dbReference type="Gene3D" id="3.40.50.1360">
    <property type="match status" value="1"/>
</dbReference>
<evidence type="ECO:0000256" key="3">
    <source>
        <dbReference type="ARBA" id="ARBA00023125"/>
    </source>
</evidence>
<dbReference type="EMBL" id="DRTT01000033">
    <property type="protein sequence ID" value="HHF98087.1"/>
    <property type="molecule type" value="Genomic_DNA"/>
</dbReference>
<evidence type="ECO:0000256" key="2">
    <source>
        <dbReference type="ARBA" id="ARBA00023015"/>
    </source>
</evidence>
<evidence type="ECO:0000313" key="6">
    <source>
        <dbReference type="EMBL" id="HHF98087.1"/>
    </source>
</evidence>
<sequence>VKKALEMAELADYCLVGIGEVGRENTLAQLGYISLPETEILMKEGAVGNIMAQFFNIEGKKVNCELHRRIISVPIEKLRKMEKVIGVAGGKGKVKSILGALHGRFINILITDENTAKSLIQLEKSFYSKEK</sequence>
<dbReference type="AlphaFoldDB" id="A0A7V5LZJ3"/>
<dbReference type="InterPro" id="IPR007324">
    <property type="entry name" value="Sugar-bd_dom_put"/>
</dbReference>
<comment type="caution">
    <text evidence="6">The sequence shown here is derived from an EMBL/GenBank/DDBJ whole genome shotgun (WGS) entry which is preliminary data.</text>
</comment>
<keyword evidence="3" id="KW-0238">DNA-binding</keyword>
<evidence type="ECO:0000256" key="1">
    <source>
        <dbReference type="ARBA" id="ARBA00010466"/>
    </source>
</evidence>
<proteinExistence type="inferred from homology"/>
<dbReference type="GO" id="GO:0030246">
    <property type="term" value="F:carbohydrate binding"/>
    <property type="evidence" value="ECO:0007669"/>
    <property type="project" value="InterPro"/>
</dbReference>
<dbReference type="InterPro" id="IPR051054">
    <property type="entry name" value="SorC_transcr_regulators"/>
</dbReference>
<name>A0A7V5LZJ3_UNCAE</name>
<evidence type="ECO:0000256" key="4">
    <source>
        <dbReference type="ARBA" id="ARBA00023163"/>
    </source>
</evidence>
<dbReference type="SUPFAM" id="SSF100950">
    <property type="entry name" value="NagB/RpiA/CoA transferase-like"/>
    <property type="match status" value="1"/>
</dbReference>
<dbReference type="InterPro" id="IPR037171">
    <property type="entry name" value="NagB/RpiA_transferase-like"/>
</dbReference>
<organism evidence="6">
    <name type="scientific">Aerophobetes bacterium</name>
    <dbReference type="NCBI Taxonomy" id="2030807"/>
    <lineage>
        <taxon>Bacteria</taxon>
        <taxon>Candidatus Aerophobota</taxon>
    </lineage>
</organism>
<feature type="domain" description="Sugar-binding" evidence="5">
    <location>
        <begin position="1"/>
        <end position="120"/>
    </location>
</feature>
<dbReference type="Proteomes" id="UP000886070">
    <property type="component" value="Unassembled WGS sequence"/>
</dbReference>
<keyword evidence="2" id="KW-0805">Transcription regulation</keyword>
<accession>A0A7V5LZJ3</accession>
<evidence type="ECO:0000259" key="5">
    <source>
        <dbReference type="Pfam" id="PF04198"/>
    </source>
</evidence>
<dbReference type="PANTHER" id="PTHR34294">
    <property type="entry name" value="TRANSCRIPTIONAL REGULATOR-RELATED"/>
    <property type="match status" value="1"/>
</dbReference>
<dbReference type="Pfam" id="PF04198">
    <property type="entry name" value="Sugar-bind"/>
    <property type="match status" value="1"/>
</dbReference>
<gene>
    <name evidence="6" type="ORF">ENL39_01180</name>
</gene>
<keyword evidence="4" id="KW-0804">Transcription</keyword>
<reference evidence="6" key="1">
    <citation type="journal article" date="2020" name="mSystems">
        <title>Genome- and Community-Level Interaction Insights into Carbon Utilization and Element Cycling Functions of Hydrothermarchaeota in Hydrothermal Sediment.</title>
        <authorList>
            <person name="Zhou Z."/>
            <person name="Liu Y."/>
            <person name="Xu W."/>
            <person name="Pan J."/>
            <person name="Luo Z.H."/>
            <person name="Li M."/>
        </authorList>
    </citation>
    <scope>NUCLEOTIDE SEQUENCE [LARGE SCALE GENOMIC DNA]</scope>
    <source>
        <strain evidence="6">HyVt-92</strain>
    </source>
</reference>
<comment type="similarity">
    <text evidence="1">Belongs to the SorC transcriptional regulatory family.</text>
</comment>
<feature type="non-terminal residue" evidence="6">
    <location>
        <position position="1"/>
    </location>
</feature>
<dbReference type="PANTHER" id="PTHR34294:SF1">
    <property type="entry name" value="TRANSCRIPTIONAL REGULATOR LSRR"/>
    <property type="match status" value="1"/>
</dbReference>
<dbReference type="GO" id="GO:0003677">
    <property type="term" value="F:DNA binding"/>
    <property type="evidence" value="ECO:0007669"/>
    <property type="project" value="UniProtKB-KW"/>
</dbReference>
<protein>
    <recommendedName>
        <fullName evidence="5">Sugar-binding domain-containing protein</fullName>
    </recommendedName>
</protein>